<evidence type="ECO:0000256" key="5">
    <source>
        <dbReference type="ARBA" id="ARBA00023277"/>
    </source>
</evidence>
<evidence type="ECO:0000256" key="10">
    <source>
        <dbReference type="RuleBase" id="RU361186"/>
    </source>
</evidence>
<evidence type="ECO:0000256" key="11">
    <source>
        <dbReference type="SAM" id="MobiDB-lite"/>
    </source>
</evidence>
<feature type="active site" description="Proton donor" evidence="9">
    <location>
        <position position="207"/>
    </location>
</feature>
<sequence>MNFRSRLVRTLLPVLLGVLGLVLVLVVALVALPQRPDSAGTESGSGQSPSPAASDPGAAPAAEPGAADPDTDPDAPGDATAAATSNVYFPGGFYREPDTPADAAVARLRAAGDTASAGLVQQIASQPTAIWLGDWYSDALLTTLVKRHAAAARQQGTTLVLVTYAIPNRDCGGYSAGGHGYDTYLAWNRTIVAALGGTRAVILVEPDSLSMLASPNCAGEAAKRLPLIRGAIDILHAAGNRTYLDGGNSNWLTPTAQASWLTQAGIAAADGFFTNVSNFYPVQAEQDYAGKVSSRVGWKHFVIDVSRNGKGWLGTWCNPPGAGLGANPTADTGAVKLDALLWVKHPGLSDGTCNGGPAAGTWFESYALDLARNR</sequence>
<dbReference type="Proteomes" id="UP001212421">
    <property type="component" value="Chromosome"/>
</dbReference>
<organism evidence="12 13">
    <name type="scientific">Cryobacterium breve</name>
    <dbReference type="NCBI Taxonomy" id="1259258"/>
    <lineage>
        <taxon>Bacteria</taxon>
        <taxon>Bacillati</taxon>
        <taxon>Actinomycetota</taxon>
        <taxon>Actinomycetes</taxon>
        <taxon>Micrococcales</taxon>
        <taxon>Microbacteriaceae</taxon>
        <taxon>Cryobacterium</taxon>
    </lineage>
</organism>
<dbReference type="PROSITE" id="PS00655">
    <property type="entry name" value="GLYCOSYL_HYDROL_F6_1"/>
    <property type="match status" value="1"/>
</dbReference>
<dbReference type="GO" id="GO:0016787">
    <property type="term" value="F:hydrolase activity"/>
    <property type="evidence" value="ECO:0007669"/>
    <property type="project" value="UniProtKB-KW"/>
</dbReference>
<dbReference type="PRINTS" id="PR00733">
    <property type="entry name" value="GLHYDRLASE6"/>
</dbReference>
<proteinExistence type="inferred from homology"/>
<accession>A0ABY7NDZ1</accession>
<dbReference type="SUPFAM" id="SSF51989">
    <property type="entry name" value="Glycosyl hydrolases family 6, cellulases"/>
    <property type="match status" value="1"/>
</dbReference>
<evidence type="ECO:0000313" key="13">
    <source>
        <dbReference type="Proteomes" id="UP001212421"/>
    </source>
</evidence>
<keyword evidence="1" id="KW-0732">Signal</keyword>
<feature type="active site" evidence="8">
    <location>
        <position position="170"/>
    </location>
</feature>
<evidence type="ECO:0000313" key="12">
    <source>
        <dbReference type="EMBL" id="WBM79769.1"/>
    </source>
</evidence>
<evidence type="ECO:0000256" key="4">
    <source>
        <dbReference type="ARBA" id="ARBA00023157"/>
    </source>
</evidence>
<dbReference type="PANTHER" id="PTHR34876">
    <property type="match status" value="1"/>
</dbReference>
<reference evidence="12 13" key="1">
    <citation type="submission" date="2021-05" db="EMBL/GenBank/DDBJ databases">
        <authorList>
            <person name="Kumar R."/>
            <person name="Kumar A."/>
            <person name="Mukhia S."/>
        </authorList>
    </citation>
    <scope>NUCLEOTIDE SEQUENCE [LARGE SCALE GENOMIC DNA]</scope>
    <source>
        <strain evidence="12 13">ERMR7:08</strain>
    </source>
</reference>
<evidence type="ECO:0000256" key="3">
    <source>
        <dbReference type="ARBA" id="ARBA00023001"/>
    </source>
</evidence>
<keyword evidence="3 10" id="KW-0136">Cellulose degradation</keyword>
<dbReference type="InterPro" id="IPR016288">
    <property type="entry name" value="Beta_cellobiohydrolase"/>
</dbReference>
<keyword evidence="2 10" id="KW-0378">Hydrolase</keyword>
<evidence type="ECO:0000256" key="9">
    <source>
        <dbReference type="PROSITE-ProRule" id="PRU10057"/>
    </source>
</evidence>
<name>A0ABY7NDZ1_9MICO</name>
<dbReference type="PANTHER" id="PTHR34876:SF4">
    <property type="entry name" value="1,4-BETA-D-GLUCAN CELLOBIOHYDROLASE C-RELATED"/>
    <property type="match status" value="1"/>
</dbReference>
<evidence type="ECO:0000256" key="8">
    <source>
        <dbReference type="PROSITE-ProRule" id="PRU10056"/>
    </source>
</evidence>
<comment type="similarity">
    <text evidence="10">Belongs to the glycosyl hydrolase family 6.</text>
</comment>
<dbReference type="EC" id="3.2.1.-" evidence="10"/>
<evidence type="ECO:0000256" key="7">
    <source>
        <dbReference type="ARBA" id="ARBA00023326"/>
    </source>
</evidence>
<dbReference type="RefSeq" id="WP_281534386.1">
    <property type="nucleotide sequence ID" value="NZ_CP075584.1"/>
</dbReference>
<keyword evidence="7 10" id="KW-0624">Polysaccharide degradation</keyword>
<keyword evidence="5 10" id="KW-0119">Carbohydrate metabolism</keyword>
<dbReference type="EMBL" id="CP075584">
    <property type="protein sequence ID" value="WBM79769.1"/>
    <property type="molecule type" value="Genomic_DNA"/>
</dbReference>
<dbReference type="PROSITE" id="PS00656">
    <property type="entry name" value="GLYCOSYL_HYDROL_F6_2"/>
    <property type="match status" value="1"/>
</dbReference>
<protein>
    <recommendedName>
        <fullName evidence="10">Glucanase</fullName>
        <ecNumber evidence="10">3.2.1.-</ecNumber>
    </recommendedName>
</protein>
<keyword evidence="13" id="KW-1185">Reference proteome</keyword>
<evidence type="ECO:0000256" key="2">
    <source>
        <dbReference type="ARBA" id="ARBA00022801"/>
    </source>
</evidence>
<keyword evidence="6 10" id="KW-0326">Glycosidase</keyword>
<dbReference type="PIRSF" id="PIRSF001100">
    <property type="entry name" value="Beta_cellobiohydrolase"/>
    <property type="match status" value="1"/>
</dbReference>
<evidence type="ECO:0000256" key="6">
    <source>
        <dbReference type="ARBA" id="ARBA00023295"/>
    </source>
</evidence>
<dbReference type="InterPro" id="IPR036434">
    <property type="entry name" value="Beta_cellobiohydrolase_sf"/>
</dbReference>
<gene>
    <name evidence="12" type="ORF">KIV56_16440</name>
</gene>
<keyword evidence="4" id="KW-1015">Disulfide bond</keyword>
<feature type="compositionally biased region" description="Low complexity" evidence="11">
    <location>
        <begin position="44"/>
        <end position="68"/>
    </location>
</feature>
<dbReference type="InterPro" id="IPR001524">
    <property type="entry name" value="Glyco_hydro_6_CS"/>
</dbReference>
<dbReference type="Gene3D" id="3.20.20.40">
    <property type="entry name" value="1, 4-beta cellobiohydrolase"/>
    <property type="match status" value="1"/>
</dbReference>
<evidence type="ECO:0000256" key="1">
    <source>
        <dbReference type="ARBA" id="ARBA00022729"/>
    </source>
</evidence>
<feature type="region of interest" description="Disordered" evidence="11">
    <location>
        <begin position="36"/>
        <end position="81"/>
    </location>
</feature>
<dbReference type="Pfam" id="PF01341">
    <property type="entry name" value="Glyco_hydro_6"/>
    <property type="match status" value="1"/>
</dbReference>